<proteinExistence type="predicted"/>
<feature type="region of interest" description="Disordered" evidence="1">
    <location>
        <begin position="474"/>
        <end position="500"/>
    </location>
</feature>
<sequence>METDSESELAGISSDEILYLMKELHDTTKKRSVLLTLKSTLSECSDDTIQKCLVNDSTFWNDVFHGPTDLLYDEEVAAAINYLVSRATSLALRKQDRNQLENFCLTLSSTLMSAELLSTCLASEIEPAEFKSPVLEMITNYLACLLKLDNISNATSTTLISGTCLKLKENGFLRSVSALVDAGDGQHIHNLVRNKLAPTLLELHNRLASRTAGNYPGPVGATLSKLMDSFFRLDVFALEKFLSVNEEFRDFSKLTLLNTIDLVTFFQNSNLSFKKKFTERLLFEDDAFPIVLALTLISNELHNFYVSKSTENKSNEDLVTQCILHHDILIFASMNKLLELWVASRAQDAEDLRSLLDLLNIALFESEQSLGSTQISMKTCLQNLKILSYSDLRKLQVNKIRNSHYRSWDKQVSQFDAMLSNQVSEFVCHQRLLQLRKGAWVYSENPLDNNVKHPKVYFVVLSDNQMSLLAREYKNRSEESPTVQGNDITSGQDGSPSKSKTTMIPLKKIAQFQHWEVHAENRVPKDAKLINILNKTVYTEVQILDKDANRLLKFYLDTKEASYIWLDGLKLIASASTNKKFSLSKDTKSQIETLIDLRKNVQMIGLDDQSDLNLADIDSESEEQYYNLNHLQKISTNFHYE</sequence>
<dbReference type="InterPro" id="IPR001849">
    <property type="entry name" value="PH_domain"/>
</dbReference>
<dbReference type="Proteomes" id="UP000190831">
    <property type="component" value="Chromosome A"/>
</dbReference>
<dbReference type="Pfam" id="PF16457">
    <property type="entry name" value="PH_12"/>
    <property type="match status" value="1"/>
</dbReference>
<feature type="compositionally biased region" description="Polar residues" evidence="1">
    <location>
        <begin position="480"/>
        <end position="500"/>
    </location>
</feature>
<gene>
    <name evidence="3" type="ORF">LAFE_0A06216G</name>
</gene>
<dbReference type="OMA" id="CYHTLIS"/>
<evidence type="ECO:0000313" key="3">
    <source>
        <dbReference type="EMBL" id="SCV99575.1"/>
    </source>
</evidence>
<evidence type="ECO:0000259" key="2">
    <source>
        <dbReference type="Pfam" id="PF16457"/>
    </source>
</evidence>
<name>A0A1G4M748_LACFM</name>
<evidence type="ECO:0000313" key="4">
    <source>
        <dbReference type="Proteomes" id="UP000190831"/>
    </source>
</evidence>
<feature type="domain" description="PH" evidence="2">
    <location>
        <begin position="427"/>
        <end position="571"/>
    </location>
</feature>
<protein>
    <submittedName>
        <fullName evidence="3">LAFE_0A06216g1_1</fullName>
    </submittedName>
</protein>
<evidence type="ECO:0000256" key="1">
    <source>
        <dbReference type="SAM" id="MobiDB-lite"/>
    </source>
</evidence>
<keyword evidence="4" id="KW-1185">Reference proteome</keyword>
<dbReference type="AlphaFoldDB" id="A0A1G4M748"/>
<dbReference type="EMBL" id="LT598487">
    <property type="protein sequence ID" value="SCV99575.1"/>
    <property type="molecule type" value="Genomic_DNA"/>
</dbReference>
<accession>A0A1G4M748</accession>
<reference evidence="3 4" key="1">
    <citation type="submission" date="2016-03" db="EMBL/GenBank/DDBJ databases">
        <authorList>
            <person name="Devillers H."/>
        </authorList>
    </citation>
    <scope>NUCLEOTIDE SEQUENCE [LARGE SCALE GENOMIC DNA]</scope>
    <source>
        <strain evidence="3">CBS 6772</strain>
    </source>
</reference>
<organism evidence="3 4">
    <name type="scientific">Lachancea fermentati</name>
    <name type="common">Zygosaccharomyces fermentati</name>
    <dbReference type="NCBI Taxonomy" id="4955"/>
    <lineage>
        <taxon>Eukaryota</taxon>
        <taxon>Fungi</taxon>
        <taxon>Dikarya</taxon>
        <taxon>Ascomycota</taxon>
        <taxon>Saccharomycotina</taxon>
        <taxon>Saccharomycetes</taxon>
        <taxon>Saccharomycetales</taxon>
        <taxon>Saccharomycetaceae</taxon>
        <taxon>Lachancea</taxon>
    </lineage>
</organism>
<dbReference type="OrthoDB" id="28413at2759"/>